<evidence type="ECO:0000313" key="3">
    <source>
        <dbReference type="Proteomes" id="UP000010445"/>
    </source>
</evidence>
<dbReference type="AlphaFoldDB" id="L1MAL5"/>
<dbReference type="GO" id="GO:0006629">
    <property type="term" value="P:lipid metabolic process"/>
    <property type="evidence" value="ECO:0007669"/>
    <property type="project" value="InterPro"/>
</dbReference>
<dbReference type="STRING" id="1035195.HMPREF9997_02397"/>
<keyword evidence="3" id="KW-1185">Reference proteome</keyword>
<accession>L1MAL5</accession>
<dbReference type="PANTHER" id="PTHR46211:SF13">
    <property type="entry name" value="GLYCEROPHOSPHODIESTER PHOSPHODIESTERASE 1-RELATED"/>
    <property type="match status" value="1"/>
</dbReference>
<comment type="caution">
    <text evidence="2">The sequence shown here is derived from an EMBL/GenBank/DDBJ whole genome shotgun (WGS) entry which is preliminary data.</text>
</comment>
<feature type="domain" description="GP-PDE" evidence="1">
    <location>
        <begin position="7"/>
        <end position="234"/>
    </location>
</feature>
<dbReference type="PATRIC" id="fig|1035195.3.peg.2140"/>
<gene>
    <name evidence="2" type="ORF">HMPREF9997_02397</name>
</gene>
<dbReference type="GO" id="GO:0008081">
    <property type="term" value="F:phosphoric diester hydrolase activity"/>
    <property type="evidence" value="ECO:0007669"/>
    <property type="project" value="InterPro"/>
</dbReference>
<dbReference type="GeneID" id="84898121"/>
<dbReference type="InterPro" id="IPR030395">
    <property type="entry name" value="GP_PDE_dom"/>
</dbReference>
<dbReference type="Gene3D" id="3.20.20.190">
    <property type="entry name" value="Phosphatidylinositol (PI) phosphodiesterase"/>
    <property type="match status" value="1"/>
</dbReference>
<organism evidence="2 3">
    <name type="scientific">Corynebacterium durum F0235</name>
    <dbReference type="NCBI Taxonomy" id="1035195"/>
    <lineage>
        <taxon>Bacteria</taxon>
        <taxon>Bacillati</taxon>
        <taxon>Actinomycetota</taxon>
        <taxon>Actinomycetes</taxon>
        <taxon>Mycobacteriales</taxon>
        <taxon>Corynebacteriaceae</taxon>
        <taxon>Corynebacterium</taxon>
    </lineage>
</organism>
<dbReference type="Proteomes" id="UP000010445">
    <property type="component" value="Unassembled WGS sequence"/>
</dbReference>
<dbReference type="eggNOG" id="COG0584">
    <property type="taxonomic scope" value="Bacteria"/>
</dbReference>
<sequence>MQTMHTLQIIAHRGASFDYPENTELSFLAAVEQKADGVECDVRLTSCGTMVCIHDPRIDRVSDGTGLVSAMTYEQLTHYNFGTADFPQRPLAYDRLLEIMEAYPDKHLFIEAKHFSRFGRIVEEQLVLRLRYFGMLNRPTVHVISFSPLAMQRMRSIAPNIDRIFLQSPRGKPFKRWGMPGDVGASITEAKNNPRLLPASYMWTVDEPDDMRWARRHGVRYMATNRPSLARQVLGRE</sequence>
<dbReference type="InterPro" id="IPR017946">
    <property type="entry name" value="PLC-like_Pdiesterase_TIM-brl"/>
</dbReference>
<dbReference type="EMBL" id="AMEM01000040">
    <property type="protein sequence ID" value="EKX88034.1"/>
    <property type="molecule type" value="Genomic_DNA"/>
</dbReference>
<protein>
    <submittedName>
        <fullName evidence="2">Glycerophosphodiester phosphodiesterase family protein</fullName>
    </submittedName>
</protein>
<dbReference type="PANTHER" id="PTHR46211">
    <property type="entry name" value="GLYCEROPHOSPHORYL DIESTER PHOSPHODIESTERASE"/>
    <property type="match status" value="1"/>
</dbReference>
<dbReference type="RefSeq" id="WP_006062202.1">
    <property type="nucleotide sequence ID" value="NZ_KB290824.1"/>
</dbReference>
<evidence type="ECO:0000313" key="2">
    <source>
        <dbReference type="EMBL" id="EKX88034.1"/>
    </source>
</evidence>
<dbReference type="Pfam" id="PF03009">
    <property type="entry name" value="GDPD"/>
    <property type="match status" value="1"/>
</dbReference>
<dbReference type="SUPFAM" id="SSF51695">
    <property type="entry name" value="PLC-like phosphodiesterases"/>
    <property type="match status" value="1"/>
</dbReference>
<name>L1MAL5_9CORY</name>
<proteinExistence type="predicted"/>
<dbReference type="PROSITE" id="PS51704">
    <property type="entry name" value="GP_PDE"/>
    <property type="match status" value="1"/>
</dbReference>
<dbReference type="HOGENOM" id="CLU_030006_3_0_11"/>
<evidence type="ECO:0000259" key="1">
    <source>
        <dbReference type="PROSITE" id="PS51704"/>
    </source>
</evidence>
<reference evidence="2 3" key="1">
    <citation type="submission" date="2012-05" db="EMBL/GenBank/DDBJ databases">
        <authorList>
            <person name="Weinstock G."/>
            <person name="Sodergren E."/>
            <person name="Lobos E.A."/>
            <person name="Fulton L."/>
            <person name="Fulton R."/>
            <person name="Courtney L."/>
            <person name="Fronick C."/>
            <person name="O'Laughlin M."/>
            <person name="Godfrey J."/>
            <person name="Wilson R.M."/>
            <person name="Miner T."/>
            <person name="Farmer C."/>
            <person name="Delehaunty K."/>
            <person name="Cordes M."/>
            <person name="Minx P."/>
            <person name="Tomlinson C."/>
            <person name="Chen J."/>
            <person name="Wollam A."/>
            <person name="Pepin K.H."/>
            <person name="Bhonagiri V."/>
            <person name="Zhang X."/>
            <person name="Suruliraj S."/>
            <person name="Warren W."/>
            <person name="Mitreva M."/>
            <person name="Mardis E.R."/>
            <person name="Wilson R.K."/>
        </authorList>
    </citation>
    <scope>NUCLEOTIDE SEQUENCE [LARGE SCALE GENOMIC DNA]</scope>
    <source>
        <strain evidence="2 3">F0235</strain>
    </source>
</reference>